<feature type="transmembrane region" description="Helical" evidence="1">
    <location>
        <begin position="271"/>
        <end position="296"/>
    </location>
</feature>
<feature type="transmembrane region" description="Helical" evidence="1">
    <location>
        <begin position="308"/>
        <end position="328"/>
    </location>
</feature>
<evidence type="ECO:0000313" key="2">
    <source>
        <dbReference type="EMBL" id="KAJ0962499.1"/>
    </source>
</evidence>
<keyword evidence="1" id="KW-1133">Transmembrane helix</keyword>
<feature type="transmembrane region" description="Helical" evidence="1">
    <location>
        <begin position="124"/>
        <end position="145"/>
    </location>
</feature>
<protein>
    <submittedName>
        <fullName evidence="2">Uncharacterized protein</fullName>
    </submittedName>
</protein>
<organism evidence="2 3">
    <name type="scientific">Dioscorea zingiberensis</name>
    <dbReference type="NCBI Taxonomy" id="325984"/>
    <lineage>
        <taxon>Eukaryota</taxon>
        <taxon>Viridiplantae</taxon>
        <taxon>Streptophyta</taxon>
        <taxon>Embryophyta</taxon>
        <taxon>Tracheophyta</taxon>
        <taxon>Spermatophyta</taxon>
        <taxon>Magnoliopsida</taxon>
        <taxon>Liliopsida</taxon>
        <taxon>Dioscoreales</taxon>
        <taxon>Dioscoreaceae</taxon>
        <taxon>Dioscorea</taxon>
    </lineage>
</organism>
<proteinExistence type="predicted"/>
<dbReference type="GO" id="GO:0016020">
    <property type="term" value="C:membrane"/>
    <property type="evidence" value="ECO:0007669"/>
    <property type="project" value="TreeGrafter"/>
</dbReference>
<dbReference type="PANTHER" id="PTHR12242:SF22">
    <property type="entry name" value="OS02G0130600 PROTEIN"/>
    <property type="match status" value="1"/>
</dbReference>
<feature type="transmembrane region" description="Helical" evidence="1">
    <location>
        <begin position="207"/>
        <end position="232"/>
    </location>
</feature>
<keyword evidence="1" id="KW-0812">Transmembrane</keyword>
<accession>A0A9D5BXK3</accession>
<reference evidence="2" key="1">
    <citation type="submission" date="2021-03" db="EMBL/GenBank/DDBJ databases">
        <authorList>
            <person name="Li Z."/>
            <person name="Yang C."/>
        </authorList>
    </citation>
    <scope>NUCLEOTIDE SEQUENCE</scope>
    <source>
        <strain evidence="2">Dzin_1.0</strain>
        <tissue evidence="2">Leaf</tissue>
    </source>
</reference>
<evidence type="ECO:0000313" key="3">
    <source>
        <dbReference type="Proteomes" id="UP001085076"/>
    </source>
</evidence>
<evidence type="ECO:0000256" key="1">
    <source>
        <dbReference type="SAM" id="Phobius"/>
    </source>
</evidence>
<dbReference type="EMBL" id="JAGGNH010000009">
    <property type="protein sequence ID" value="KAJ0962499.1"/>
    <property type="molecule type" value="Genomic_DNA"/>
</dbReference>
<feature type="transmembrane region" description="Helical" evidence="1">
    <location>
        <begin position="89"/>
        <end position="112"/>
    </location>
</feature>
<feature type="transmembrane region" description="Helical" evidence="1">
    <location>
        <begin position="238"/>
        <end position="259"/>
    </location>
</feature>
<dbReference type="OrthoDB" id="419711at2759"/>
<dbReference type="PANTHER" id="PTHR12242">
    <property type="entry name" value="OS02G0130600 PROTEIN-RELATED"/>
    <property type="match status" value="1"/>
</dbReference>
<name>A0A9D5BXK3_9LILI</name>
<feature type="transmembrane region" description="Helical" evidence="1">
    <location>
        <begin position="29"/>
        <end position="50"/>
    </location>
</feature>
<keyword evidence="1" id="KW-0472">Membrane</keyword>
<reference evidence="2" key="2">
    <citation type="journal article" date="2022" name="Hortic Res">
        <title>The genome of Dioscorea zingiberensis sheds light on the biosynthesis, origin and evolution of the medicinally important diosgenin saponins.</title>
        <authorList>
            <person name="Li Y."/>
            <person name="Tan C."/>
            <person name="Li Z."/>
            <person name="Guo J."/>
            <person name="Li S."/>
            <person name="Chen X."/>
            <person name="Wang C."/>
            <person name="Dai X."/>
            <person name="Yang H."/>
            <person name="Song W."/>
            <person name="Hou L."/>
            <person name="Xu J."/>
            <person name="Tong Z."/>
            <person name="Xu A."/>
            <person name="Yuan X."/>
            <person name="Wang W."/>
            <person name="Yang Q."/>
            <person name="Chen L."/>
            <person name="Sun Z."/>
            <person name="Wang K."/>
            <person name="Pan B."/>
            <person name="Chen J."/>
            <person name="Bao Y."/>
            <person name="Liu F."/>
            <person name="Qi X."/>
            <person name="Gang D.R."/>
            <person name="Wen J."/>
            <person name="Li J."/>
        </authorList>
    </citation>
    <scope>NUCLEOTIDE SEQUENCE</scope>
    <source>
        <strain evidence="2">Dzin_1.0</strain>
    </source>
</reference>
<dbReference type="AlphaFoldDB" id="A0A9D5BXK3"/>
<gene>
    <name evidence="2" type="ORF">J5N97_027621</name>
</gene>
<dbReference type="Proteomes" id="UP001085076">
    <property type="component" value="Miscellaneous, Linkage group lg09"/>
</dbReference>
<keyword evidence="3" id="KW-1185">Reference proteome</keyword>
<sequence length="349" mass="40535">MHISAGASAHSWHPVMTADTTDPHYWWNWRFSLCAIWVLASMIAASVLIWKHEGPDGERNERAENQHSNVGTLYADEAWRPCLKQVHPAWLLAFRVVAFSLLSALLVIYVVVDGGAVFYYYTQWTFTLVTLYFGLGSLLSVYGCYQYVNKVDGVKVDHTRSNNEQGVYIAPTDEENMNAHPMKKSSVFLEEHSDREIAGFWGYLFQIIYQMIAGAVMLTDCVFWLVLFPFLAMKKYDLNFFLVGMHSVNAVFLLGDTFLNCLRFPWFRISYFLLWTSIFVIFQWIVHACVPVWWPYPFLDLSSNHAPLWYFLVAVLHVPCYAIFSFVIKLKHFLLSMWFPQTYRCLKGT</sequence>
<comment type="caution">
    <text evidence="2">The sequence shown here is derived from an EMBL/GenBank/DDBJ whole genome shotgun (WGS) entry which is preliminary data.</text>
</comment>